<dbReference type="Gene3D" id="3.40.50.720">
    <property type="entry name" value="NAD(P)-binding Rossmann-like Domain"/>
    <property type="match status" value="2"/>
</dbReference>
<dbReference type="GO" id="GO:0051287">
    <property type="term" value="F:NAD binding"/>
    <property type="evidence" value="ECO:0007669"/>
    <property type="project" value="InterPro"/>
</dbReference>
<dbReference type="InterPro" id="IPR036291">
    <property type="entry name" value="NAD(P)-bd_dom_sf"/>
</dbReference>
<keyword evidence="2 4" id="KW-0560">Oxidoreductase</keyword>
<dbReference type="PANTHER" id="PTHR42789">
    <property type="entry name" value="D-ISOMER SPECIFIC 2-HYDROXYACID DEHYDROGENASE FAMILY PROTEIN (AFU_ORTHOLOGUE AFUA_6G10090)"/>
    <property type="match status" value="1"/>
</dbReference>
<dbReference type="AlphaFoldDB" id="A0A7K1FGD0"/>
<evidence type="ECO:0000259" key="5">
    <source>
        <dbReference type="Pfam" id="PF00389"/>
    </source>
</evidence>
<protein>
    <recommendedName>
        <fullName evidence="9">Hydroxyacid dehydrogenase</fullName>
    </recommendedName>
</protein>
<evidence type="ECO:0000256" key="4">
    <source>
        <dbReference type="RuleBase" id="RU003719"/>
    </source>
</evidence>
<feature type="domain" description="D-isomer specific 2-hydroxyacid dehydrogenase NAD-binding" evidence="6">
    <location>
        <begin position="113"/>
        <end position="291"/>
    </location>
</feature>
<sequence>MSTARSRPLVLQNYPSLHPVLDELLSDEFELTTSPSPDAESLITVGTGAVAIIARGPATLPRGVLERLDTVRFVVAPGSGTDNIDLDAATELGIAVVNNAGVAPQPVAEYVIGAIVAGLKRFREADLALRAGAGWDQRDWSLRGREAAHRTLGIIGYGHIGRDVARRARAGLDMNVVISDPVAAPADIERAGMTVVTLAELLERSDVITVHVPATPKTRHLIGRAEIAVMRPDALLINTSRGEVVHQAALTDALRAGRLGGAVLDVLDPEPADLSDPILDLPNVLATPHLAGMTDEGMDRLCRATAAKVLALSRGERPDRTVNDIEWPPGRAVALGWPLGKD</sequence>
<dbReference type="Proteomes" id="UP000460221">
    <property type="component" value="Unassembled WGS sequence"/>
</dbReference>
<comment type="caution">
    <text evidence="7">The sequence shown here is derived from an EMBL/GenBank/DDBJ whole genome shotgun (WGS) entry which is preliminary data.</text>
</comment>
<evidence type="ECO:0000256" key="2">
    <source>
        <dbReference type="ARBA" id="ARBA00023002"/>
    </source>
</evidence>
<dbReference type="EMBL" id="WLYK01000001">
    <property type="protein sequence ID" value="MTD12539.1"/>
    <property type="molecule type" value="Genomic_DNA"/>
</dbReference>
<evidence type="ECO:0008006" key="9">
    <source>
        <dbReference type="Google" id="ProtNLM"/>
    </source>
</evidence>
<dbReference type="FunFam" id="3.40.50.720:FF:000203">
    <property type="entry name" value="D-3-phosphoglycerate dehydrogenase (SerA)"/>
    <property type="match status" value="1"/>
</dbReference>
<evidence type="ECO:0000259" key="6">
    <source>
        <dbReference type="Pfam" id="PF02826"/>
    </source>
</evidence>
<evidence type="ECO:0000313" key="8">
    <source>
        <dbReference type="Proteomes" id="UP000460221"/>
    </source>
</evidence>
<proteinExistence type="inferred from homology"/>
<name>A0A7K1FGD0_9ACTN</name>
<dbReference type="RefSeq" id="WP_154766586.1">
    <property type="nucleotide sequence ID" value="NZ_WLYK01000001.1"/>
</dbReference>
<comment type="similarity">
    <text evidence="1 4">Belongs to the D-isomer specific 2-hydroxyacid dehydrogenase family.</text>
</comment>
<dbReference type="InterPro" id="IPR029753">
    <property type="entry name" value="D-isomer_DH_CS"/>
</dbReference>
<evidence type="ECO:0000313" key="7">
    <source>
        <dbReference type="EMBL" id="MTD12539.1"/>
    </source>
</evidence>
<reference evidence="7 8" key="1">
    <citation type="submission" date="2019-11" db="EMBL/GenBank/DDBJ databases">
        <authorList>
            <person name="Jiang L.-Q."/>
        </authorList>
    </citation>
    <scope>NUCLEOTIDE SEQUENCE [LARGE SCALE GENOMIC DNA]</scope>
    <source>
        <strain evidence="7 8">YIM 132087</strain>
    </source>
</reference>
<dbReference type="Pfam" id="PF00389">
    <property type="entry name" value="2-Hacid_dh"/>
    <property type="match status" value="1"/>
</dbReference>
<feature type="domain" description="D-isomer specific 2-hydroxyacid dehydrogenase catalytic" evidence="5">
    <location>
        <begin position="17"/>
        <end position="323"/>
    </location>
</feature>
<evidence type="ECO:0000256" key="1">
    <source>
        <dbReference type="ARBA" id="ARBA00005854"/>
    </source>
</evidence>
<organism evidence="7 8">
    <name type="scientific">Nakamurella alba</name>
    <dbReference type="NCBI Taxonomy" id="2665158"/>
    <lineage>
        <taxon>Bacteria</taxon>
        <taxon>Bacillati</taxon>
        <taxon>Actinomycetota</taxon>
        <taxon>Actinomycetes</taxon>
        <taxon>Nakamurellales</taxon>
        <taxon>Nakamurellaceae</taxon>
        <taxon>Nakamurella</taxon>
    </lineage>
</organism>
<dbReference type="Pfam" id="PF02826">
    <property type="entry name" value="2-Hacid_dh_C"/>
    <property type="match status" value="1"/>
</dbReference>
<keyword evidence="3" id="KW-0520">NAD</keyword>
<dbReference type="SUPFAM" id="SSF51735">
    <property type="entry name" value="NAD(P)-binding Rossmann-fold domains"/>
    <property type="match status" value="1"/>
</dbReference>
<dbReference type="InterPro" id="IPR006139">
    <property type="entry name" value="D-isomer_2_OHA_DH_cat_dom"/>
</dbReference>
<accession>A0A7K1FGD0</accession>
<dbReference type="GO" id="GO:0016616">
    <property type="term" value="F:oxidoreductase activity, acting on the CH-OH group of donors, NAD or NADP as acceptor"/>
    <property type="evidence" value="ECO:0007669"/>
    <property type="project" value="InterPro"/>
</dbReference>
<gene>
    <name evidence="7" type="ORF">GIS00_01090</name>
</gene>
<dbReference type="SUPFAM" id="SSF52283">
    <property type="entry name" value="Formate/glycerate dehydrogenase catalytic domain-like"/>
    <property type="match status" value="1"/>
</dbReference>
<dbReference type="PANTHER" id="PTHR42789:SF1">
    <property type="entry name" value="D-ISOMER SPECIFIC 2-HYDROXYACID DEHYDROGENASE FAMILY PROTEIN (AFU_ORTHOLOGUE AFUA_6G10090)"/>
    <property type="match status" value="1"/>
</dbReference>
<dbReference type="InterPro" id="IPR006140">
    <property type="entry name" value="D-isomer_DH_NAD-bd"/>
</dbReference>
<dbReference type="PROSITE" id="PS00670">
    <property type="entry name" value="D_2_HYDROXYACID_DH_2"/>
    <property type="match status" value="1"/>
</dbReference>
<dbReference type="InterPro" id="IPR050857">
    <property type="entry name" value="D-2-hydroxyacid_DH"/>
</dbReference>
<evidence type="ECO:0000256" key="3">
    <source>
        <dbReference type="ARBA" id="ARBA00023027"/>
    </source>
</evidence>
<keyword evidence="8" id="KW-1185">Reference proteome</keyword>